<sequence length="135" mass="14717">MPRLSKVSLLFLLGLGGCQVSLNGIPPMPEVIELADGTYKVFVAHPSKTQVVKTSKGFMNKICSEKGLSYDIISENIEMTGEAIDQTKKSSSVSVLGVSRTESEYETKHMQEGEVHFKCVPEDEAASSLVHRTTP</sequence>
<organism evidence="1 2">
    <name type="scientific">Shewanella insulae</name>
    <dbReference type="NCBI Taxonomy" id="2681496"/>
    <lineage>
        <taxon>Bacteria</taxon>
        <taxon>Pseudomonadati</taxon>
        <taxon>Pseudomonadota</taxon>
        <taxon>Gammaproteobacteria</taxon>
        <taxon>Alteromonadales</taxon>
        <taxon>Shewanellaceae</taxon>
        <taxon>Shewanella</taxon>
    </lineage>
</organism>
<name>A0A6L7I2S9_9GAMM</name>
<dbReference type="EMBL" id="WRPA01000027">
    <property type="protein sequence ID" value="MXR70885.1"/>
    <property type="molecule type" value="Genomic_DNA"/>
</dbReference>
<dbReference type="RefSeq" id="WP_160798885.1">
    <property type="nucleotide sequence ID" value="NZ_CANMWR010000008.1"/>
</dbReference>
<comment type="caution">
    <text evidence="1">The sequence shown here is derived from an EMBL/GenBank/DDBJ whole genome shotgun (WGS) entry which is preliminary data.</text>
</comment>
<accession>A0A6L7I2S9</accession>
<dbReference type="Proteomes" id="UP000474778">
    <property type="component" value="Unassembled WGS sequence"/>
</dbReference>
<evidence type="ECO:0000313" key="2">
    <source>
        <dbReference type="Proteomes" id="UP000474778"/>
    </source>
</evidence>
<proteinExistence type="predicted"/>
<protein>
    <recommendedName>
        <fullName evidence="3">Lipoprotein</fullName>
    </recommendedName>
</protein>
<dbReference type="PROSITE" id="PS51257">
    <property type="entry name" value="PROKAR_LIPOPROTEIN"/>
    <property type="match status" value="1"/>
</dbReference>
<evidence type="ECO:0000313" key="1">
    <source>
        <dbReference type="EMBL" id="MXR70885.1"/>
    </source>
</evidence>
<keyword evidence="2" id="KW-1185">Reference proteome</keyword>
<reference evidence="1 2" key="1">
    <citation type="submission" date="2019-12" db="EMBL/GenBank/DDBJ databases">
        <title>Shewanella insulae sp. nov., isolated from a tidal flat.</title>
        <authorList>
            <person name="Yoon J.-H."/>
        </authorList>
    </citation>
    <scope>NUCLEOTIDE SEQUENCE [LARGE SCALE GENOMIC DNA]</scope>
    <source>
        <strain evidence="1 2">JBTF-M18</strain>
    </source>
</reference>
<gene>
    <name evidence="1" type="ORF">GNT65_19695</name>
</gene>
<dbReference type="AlphaFoldDB" id="A0A6L7I2S9"/>
<evidence type="ECO:0008006" key="3">
    <source>
        <dbReference type="Google" id="ProtNLM"/>
    </source>
</evidence>